<name>A0A4C1SXY6_EUMVA</name>
<protein>
    <submittedName>
        <fullName evidence="2">Uncharacterized protein</fullName>
    </submittedName>
</protein>
<evidence type="ECO:0000313" key="2">
    <source>
        <dbReference type="EMBL" id="GBP06038.1"/>
    </source>
</evidence>
<sequence length="74" mass="8257">NNGRQVGKGLWKRSKRDLTQHGAEAPGAAPALLLAWRTVDELCTRMWAVPVLEPAHSRTNYKSSRRVTSVHLLP</sequence>
<feature type="non-terminal residue" evidence="2">
    <location>
        <position position="1"/>
    </location>
</feature>
<dbReference type="Proteomes" id="UP000299102">
    <property type="component" value="Unassembled WGS sequence"/>
</dbReference>
<gene>
    <name evidence="2" type="ORF">EVAR_73098_1</name>
</gene>
<feature type="region of interest" description="Disordered" evidence="1">
    <location>
        <begin position="1"/>
        <end position="24"/>
    </location>
</feature>
<dbReference type="AlphaFoldDB" id="A0A4C1SXY6"/>
<organism evidence="2 3">
    <name type="scientific">Eumeta variegata</name>
    <name type="common">Bagworm moth</name>
    <name type="synonym">Eumeta japonica</name>
    <dbReference type="NCBI Taxonomy" id="151549"/>
    <lineage>
        <taxon>Eukaryota</taxon>
        <taxon>Metazoa</taxon>
        <taxon>Ecdysozoa</taxon>
        <taxon>Arthropoda</taxon>
        <taxon>Hexapoda</taxon>
        <taxon>Insecta</taxon>
        <taxon>Pterygota</taxon>
        <taxon>Neoptera</taxon>
        <taxon>Endopterygota</taxon>
        <taxon>Lepidoptera</taxon>
        <taxon>Glossata</taxon>
        <taxon>Ditrysia</taxon>
        <taxon>Tineoidea</taxon>
        <taxon>Psychidae</taxon>
        <taxon>Oiketicinae</taxon>
        <taxon>Eumeta</taxon>
    </lineage>
</organism>
<keyword evidence="3" id="KW-1185">Reference proteome</keyword>
<dbReference type="EMBL" id="BGZK01007883">
    <property type="protein sequence ID" value="GBP06038.1"/>
    <property type="molecule type" value="Genomic_DNA"/>
</dbReference>
<comment type="caution">
    <text evidence="2">The sequence shown here is derived from an EMBL/GenBank/DDBJ whole genome shotgun (WGS) entry which is preliminary data.</text>
</comment>
<reference evidence="2 3" key="1">
    <citation type="journal article" date="2019" name="Commun. Biol.">
        <title>The bagworm genome reveals a unique fibroin gene that provides high tensile strength.</title>
        <authorList>
            <person name="Kono N."/>
            <person name="Nakamura H."/>
            <person name="Ohtoshi R."/>
            <person name="Tomita M."/>
            <person name="Numata K."/>
            <person name="Arakawa K."/>
        </authorList>
    </citation>
    <scope>NUCLEOTIDE SEQUENCE [LARGE SCALE GENOMIC DNA]</scope>
</reference>
<proteinExistence type="predicted"/>
<evidence type="ECO:0000313" key="3">
    <source>
        <dbReference type="Proteomes" id="UP000299102"/>
    </source>
</evidence>
<evidence type="ECO:0000256" key="1">
    <source>
        <dbReference type="SAM" id="MobiDB-lite"/>
    </source>
</evidence>
<accession>A0A4C1SXY6</accession>